<dbReference type="Proteomes" id="UP000219452">
    <property type="component" value="Unassembled WGS sequence"/>
</dbReference>
<dbReference type="Pfam" id="PF20508">
    <property type="entry name" value="DUF6734"/>
    <property type="match status" value="1"/>
</dbReference>
<dbReference type="RefSeq" id="WP_097125868.1">
    <property type="nucleotide sequence ID" value="NZ_OCNH01000001.1"/>
</dbReference>
<evidence type="ECO:0000313" key="3">
    <source>
        <dbReference type="Proteomes" id="UP000219452"/>
    </source>
</evidence>
<reference evidence="3" key="1">
    <citation type="submission" date="2017-09" db="EMBL/GenBank/DDBJ databases">
        <authorList>
            <person name="Varghese N."/>
            <person name="Submissions S."/>
        </authorList>
    </citation>
    <scope>NUCLEOTIDE SEQUENCE [LARGE SCALE GENOMIC DNA]</scope>
    <source>
        <strain evidence="3">DSM 29961</strain>
    </source>
</reference>
<dbReference type="AlphaFoldDB" id="A0A286FIJ1"/>
<evidence type="ECO:0000313" key="2">
    <source>
        <dbReference type="EMBL" id="SOD83040.1"/>
    </source>
</evidence>
<keyword evidence="3" id="KW-1185">Reference proteome</keyword>
<accession>A0A286FIJ1</accession>
<dbReference type="InterPro" id="IPR046621">
    <property type="entry name" value="DUF6734"/>
</dbReference>
<proteinExistence type="predicted"/>
<dbReference type="EMBL" id="OCNH01000001">
    <property type="protein sequence ID" value="SOD83040.1"/>
    <property type="molecule type" value="Genomic_DNA"/>
</dbReference>
<feature type="domain" description="DUF6734" evidence="1">
    <location>
        <begin position="1"/>
        <end position="280"/>
    </location>
</feature>
<sequence>MKGIQSFWLRETEKKYFTCGWLDTKYNLFSWVLSSLQLTQFYNKRELITDSIGAELAIGKLQLPYTHVSTDLETIKQDNYFWVSNKLYTYSIQNEPFIHLDTDAYLFKQLHSKLLTAPLVAQNFEYDHTYYTQSFQEVIANCTYLPDFIRTDELGRLTAVNAGLIGGTNVSFFKEFETFTKEFFQKNETGLRKCTYENINIFVEQFLFKKFADYKNIPIDYVSSIEFGPAPDYQMANFTQLPTNCPYIHVMNYKRNSTVCEQLAQRLWLESPELYERVLTVCRELEATHHPISQPVQQQIPSPFYRTAYLLESVQLPNPIGPSVAALSTHIQALPENEVKSVLEDVYQFEYGRQRFIDALPGSATLTQHWQTYSRQTNTLLALPAEVYHQQSIRLGRYCQRIESDWNWAETNEFAQQTADRDLAHNLHLEPSYHEVVLYIYLHQGIVREQLLDALNMLILDTLEAPASITSVIDGVCDQVAAYQSEVDRAELVDTILSRIRHFLYHGVLEVCE</sequence>
<organism evidence="2 3">
    <name type="scientific">Spirosoma fluviale</name>
    <dbReference type="NCBI Taxonomy" id="1597977"/>
    <lineage>
        <taxon>Bacteria</taxon>
        <taxon>Pseudomonadati</taxon>
        <taxon>Bacteroidota</taxon>
        <taxon>Cytophagia</taxon>
        <taxon>Cytophagales</taxon>
        <taxon>Cytophagaceae</taxon>
        <taxon>Spirosoma</taxon>
    </lineage>
</organism>
<gene>
    <name evidence="2" type="ORF">SAMN06269250_2342</name>
</gene>
<evidence type="ECO:0000259" key="1">
    <source>
        <dbReference type="Pfam" id="PF20508"/>
    </source>
</evidence>
<name>A0A286FIJ1_9BACT</name>
<protein>
    <recommendedName>
        <fullName evidence="1">DUF6734 domain-containing protein</fullName>
    </recommendedName>
</protein>